<accession>A0AAV4GT44</accession>
<evidence type="ECO:0000313" key="1">
    <source>
        <dbReference type="EMBL" id="GFR88360.1"/>
    </source>
</evidence>
<organism evidence="1 2">
    <name type="scientific">Elysia marginata</name>
    <dbReference type="NCBI Taxonomy" id="1093978"/>
    <lineage>
        <taxon>Eukaryota</taxon>
        <taxon>Metazoa</taxon>
        <taxon>Spiralia</taxon>
        <taxon>Lophotrochozoa</taxon>
        <taxon>Mollusca</taxon>
        <taxon>Gastropoda</taxon>
        <taxon>Heterobranchia</taxon>
        <taxon>Euthyneura</taxon>
        <taxon>Panpulmonata</taxon>
        <taxon>Sacoglossa</taxon>
        <taxon>Placobranchoidea</taxon>
        <taxon>Plakobranchidae</taxon>
        <taxon>Elysia</taxon>
    </lineage>
</organism>
<sequence>MSHGVKATTVRDYSSTLSSELAELLLPPSLHGMITGALMLEIDELVLSIELSPHECFGSTIPSHYKKKDRYPRRPLKDAISSHTKPYRASMVITYHQTETLWDEKDWVGLKRGVYYTYISRMYICAVFLFHLPTFLDDLEQTVQVSCCPPGSLGDL</sequence>
<gene>
    <name evidence="1" type="ORF">ElyMa_006098500</name>
</gene>
<evidence type="ECO:0000313" key="2">
    <source>
        <dbReference type="Proteomes" id="UP000762676"/>
    </source>
</evidence>
<dbReference type="EMBL" id="BMAT01012226">
    <property type="protein sequence ID" value="GFR88360.1"/>
    <property type="molecule type" value="Genomic_DNA"/>
</dbReference>
<name>A0AAV4GT44_9GAST</name>
<proteinExistence type="predicted"/>
<dbReference type="AlphaFoldDB" id="A0AAV4GT44"/>
<dbReference type="Proteomes" id="UP000762676">
    <property type="component" value="Unassembled WGS sequence"/>
</dbReference>
<reference evidence="1 2" key="1">
    <citation type="journal article" date="2021" name="Elife">
        <title>Chloroplast acquisition without the gene transfer in kleptoplastic sea slugs, Plakobranchus ocellatus.</title>
        <authorList>
            <person name="Maeda T."/>
            <person name="Takahashi S."/>
            <person name="Yoshida T."/>
            <person name="Shimamura S."/>
            <person name="Takaki Y."/>
            <person name="Nagai Y."/>
            <person name="Toyoda A."/>
            <person name="Suzuki Y."/>
            <person name="Arimoto A."/>
            <person name="Ishii H."/>
            <person name="Satoh N."/>
            <person name="Nishiyama T."/>
            <person name="Hasebe M."/>
            <person name="Maruyama T."/>
            <person name="Minagawa J."/>
            <person name="Obokata J."/>
            <person name="Shigenobu S."/>
        </authorList>
    </citation>
    <scope>NUCLEOTIDE SEQUENCE [LARGE SCALE GENOMIC DNA]</scope>
</reference>
<protein>
    <submittedName>
        <fullName evidence="1">Uncharacterized protein</fullName>
    </submittedName>
</protein>
<comment type="caution">
    <text evidence="1">The sequence shown here is derived from an EMBL/GenBank/DDBJ whole genome shotgun (WGS) entry which is preliminary data.</text>
</comment>
<keyword evidence="2" id="KW-1185">Reference proteome</keyword>